<gene>
    <name evidence="3" type="ORF">ODALV1_LOCUS6505</name>
</gene>
<evidence type="ECO:0000313" key="3">
    <source>
        <dbReference type="EMBL" id="CAL8086660.1"/>
    </source>
</evidence>
<feature type="signal peptide" evidence="1">
    <location>
        <begin position="1"/>
        <end position="23"/>
    </location>
</feature>
<feature type="chain" id="PRO_5046491887" description="Peptidase S1 domain-containing protein" evidence="1">
    <location>
        <begin position="24"/>
        <end position="353"/>
    </location>
</feature>
<evidence type="ECO:0000259" key="2">
    <source>
        <dbReference type="PROSITE" id="PS50240"/>
    </source>
</evidence>
<dbReference type="SUPFAM" id="SSF50494">
    <property type="entry name" value="Trypsin-like serine proteases"/>
    <property type="match status" value="1"/>
</dbReference>
<protein>
    <recommendedName>
        <fullName evidence="2">Peptidase S1 domain-containing protein</fullName>
    </recommendedName>
</protein>
<dbReference type="InterPro" id="IPR001314">
    <property type="entry name" value="Peptidase_S1A"/>
</dbReference>
<dbReference type="Pfam" id="PF00089">
    <property type="entry name" value="Trypsin"/>
    <property type="match status" value="1"/>
</dbReference>
<evidence type="ECO:0000256" key="1">
    <source>
        <dbReference type="SAM" id="SignalP"/>
    </source>
</evidence>
<dbReference type="InterPro" id="IPR001254">
    <property type="entry name" value="Trypsin_dom"/>
</dbReference>
<organism evidence="3 4">
    <name type="scientific">Orchesella dallaii</name>
    <dbReference type="NCBI Taxonomy" id="48710"/>
    <lineage>
        <taxon>Eukaryota</taxon>
        <taxon>Metazoa</taxon>
        <taxon>Ecdysozoa</taxon>
        <taxon>Arthropoda</taxon>
        <taxon>Hexapoda</taxon>
        <taxon>Collembola</taxon>
        <taxon>Entomobryomorpha</taxon>
        <taxon>Entomobryoidea</taxon>
        <taxon>Orchesellidae</taxon>
        <taxon>Orchesellinae</taxon>
        <taxon>Orchesella</taxon>
    </lineage>
</organism>
<dbReference type="PROSITE" id="PS50240">
    <property type="entry name" value="TRYPSIN_DOM"/>
    <property type="match status" value="1"/>
</dbReference>
<proteinExistence type="predicted"/>
<reference evidence="3 4" key="1">
    <citation type="submission" date="2024-08" db="EMBL/GenBank/DDBJ databases">
        <authorList>
            <person name="Cucini C."/>
            <person name="Frati F."/>
        </authorList>
    </citation>
    <scope>NUCLEOTIDE SEQUENCE [LARGE SCALE GENOMIC DNA]</scope>
</reference>
<keyword evidence="1" id="KW-0732">Signal</keyword>
<dbReference type="PROSITE" id="PS00134">
    <property type="entry name" value="TRYPSIN_HIS"/>
    <property type="match status" value="1"/>
</dbReference>
<comment type="caution">
    <text evidence="3">The sequence shown here is derived from an EMBL/GenBank/DDBJ whole genome shotgun (WGS) entry which is preliminary data.</text>
</comment>
<dbReference type="InterPro" id="IPR043504">
    <property type="entry name" value="Peptidase_S1_PA_chymotrypsin"/>
</dbReference>
<dbReference type="PANTHER" id="PTHR24258:SF129">
    <property type="entry name" value="LP15124P-RELATED"/>
    <property type="match status" value="1"/>
</dbReference>
<dbReference type="PRINTS" id="PR00722">
    <property type="entry name" value="CHYMOTRYPSIN"/>
</dbReference>
<dbReference type="PANTHER" id="PTHR24258">
    <property type="entry name" value="SERINE PROTEASE-RELATED"/>
    <property type="match status" value="1"/>
</dbReference>
<dbReference type="CDD" id="cd00190">
    <property type="entry name" value="Tryp_SPc"/>
    <property type="match status" value="1"/>
</dbReference>
<dbReference type="EMBL" id="CAXLJM020000020">
    <property type="protein sequence ID" value="CAL8086660.1"/>
    <property type="molecule type" value="Genomic_DNA"/>
</dbReference>
<sequence>MDKCKYLVVLFLSFAFNFTLVSPFPNEDHNPDLDTEYVGPYTSIRLDKKEDDICNCTSFFQCDLGSDTPGDSSKEGMSPEISEEDENGADIGIIDIRNGFQSSTSTCKHYLEICCNHYQRTSSPKKPTVPQVPIQKSHTCGKRNAHGVGFRIVGGTDGEAQLGEFPWMIAVTELTKDRQGTIYICGGSLIHPRVVVTAAHCLENKSPENLRIRAGEWDTQTEKEDPFIHHDRLVSKLIMHEDYNKRTVLKNDIALLVLSKDLPMASHIGPVCLSDDLQPVAGQRCFASGWGKNLYGKEGSYQTILKKVDLPTIPNRECQSLLRETRLGPRFRLHESFVCAGGEKGKDTCRVIF</sequence>
<dbReference type="Proteomes" id="UP001642540">
    <property type="component" value="Unassembled WGS sequence"/>
</dbReference>
<dbReference type="Gene3D" id="2.40.10.10">
    <property type="entry name" value="Trypsin-like serine proteases"/>
    <property type="match status" value="2"/>
</dbReference>
<dbReference type="SMART" id="SM00020">
    <property type="entry name" value="Tryp_SPc"/>
    <property type="match status" value="1"/>
</dbReference>
<dbReference type="InterPro" id="IPR018114">
    <property type="entry name" value="TRYPSIN_HIS"/>
</dbReference>
<keyword evidence="4" id="KW-1185">Reference proteome</keyword>
<dbReference type="InterPro" id="IPR009003">
    <property type="entry name" value="Peptidase_S1_PA"/>
</dbReference>
<name>A0ABP1Q4L8_9HEXA</name>
<accession>A0ABP1Q4L8</accession>
<feature type="domain" description="Peptidase S1" evidence="2">
    <location>
        <begin position="152"/>
        <end position="350"/>
    </location>
</feature>
<evidence type="ECO:0000313" key="4">
    <source>
        <dbReference type="Proteomes" id="UP001642540"/>
    </source>
</evidence>